<dbReference type="AlphaFoldDB" id="A0A8H8DJJ4"/>
<name>A0A8H8DJJ4_9FUNG</name>
<feature type="region of interest" description="Disordered" evidence="1">
    <location>
        <begin position="99"/>
        <end position="218"/>
    </location>
</feature>
<sequence length="317" mass="33268">MKVFLRLPFLAALAIVAASAAAPSCFAQGGDDNKVDSVGSHLWTTLIHAVAKLLEHHREVTPATVADVVVEVKSANSGNPAFDEEAFDRLVAAALKSVEGKGGDAGRGPSEDEHGGGYGEEHGGEDGEEHGGEHREDDGGEYREEDGGEYREDDGGEYREDDGGEDGEDHGGEDGEDHGGEDGEDHGGEDGEDHGGEDGEDHGGDGAMRRRSLEKRDANVSAAYAQCSSCVCAGLPRERARRPARTVVRIESGPAPAVAVASRLADTGVPLVPNRASPPFARSAAAPRLRKRDRMAAGLLPFSEEVVSVKSGLCRQQ</sequence>
<dbReference type="EMBL" id="JAEFCI010004912">
    <property type="protein sequence ID" value="KAG5460640.1"/>
    <property type="molecule type" value="Genomic_DNA"/>
</dbReference>
<feature type="compositionally biased region" description="Basic and acidic residues" evidence="1">
    <location>
        <begin position="99"/>
        <end position="142"/>
    </location>
</feature>
<comment type="caution">
    <text evidence="3">The sequence shown here is derived from an EMBL/GenBank/DDBJ whole genome shotgun (WGS) entry which is preliminary data.</text>
</comment>
<feature type="compositionally biased region" description="Basic and acidic residues" evidence="1">
    <location>
        <begin position="169"/>
        <end position="208"/>
    </location>
</feature>
<protein>
    <submittedName>
        <fullName evidence="3">Uncharacterized protein</fullName>
    </submittedName>
</protein>
<dbReference type="Proteomes" id="UP000673691">
    <property type="component" value="Unassembled WGS sequence"/>
</dbReference>
<reference evidence="3 4" key="1">
    <citation type="journal article" name="Sci. Rep.">
        <title>Genome-scale phylogenetic analyses confirm Olpidium as the closest living zoosporic fungus to the non-flagellated, terrestrial fungi.</title>
        <authorList>
            <person name="Chang Y."/>
            <person name="Rochon D."/>
            <person name="Sekimoto S."/>
            <person name="Wang Y."/>
            <person name="Chovatia M."/>
            <person name="Sandor L."/>
            <person name="Salamov A."/>
            <person name="Grigoriev I.V."/>
            <person name="Stajich J.E."/>
            <person name="Spatafora J.W."/>
        </authorList>
    </citation>
    <scope>NUCLEOTIDE SEQUENCE [LARGE SCALE GENOMIC DNA]</scope>
    <source>
        <strain evidence="3">S191</strain>
    </source>
</reference>
<proteinExistence type="predicted"/>
<keyword evidence="2" id="KW-0732">Signal</keyword>
<gene>
    <name evidence="3" type="ORF">BJ554DRAFT_7284</name>
</gene>
<feature type="chain" id="PRO_5034783554" evidence="2">
    <location>
        <begin position="28"/>
        <end position="317"/>
    </location>
</feature>
<organism evidence="3 4">
    <name type="scientific">Olpidium bornovanus</name>
    <dbReference type="NCBI Taxonomy" id="278681"/>
    <lineage>
        <taxon>Eukaryota</taxon>
        <taxon>Fungi</taxon>
        <taxon>Fungi incertae sedis</taxon>
        <taxon>Olpidiomycota</taxon>
        <taxon>Olpidiomycotina</taxon>
        <taxon>Olpidiomycetes</taxon>
        <taxon>Olpidiales</taxon>
        <taxon>Olpidiaceae</taxon>
        <taxon>Olpidium</taxon>
    </lineage>
</organism>
<evidence type="ECO:0000313" key="4">
    <source>
        <dbReference type="Proteomes" id="UP000673691"/>
    </source>
</evidence>
<accession>A0A8H8DJJ4</accession>
<evidence type="ECO:0000313" key="3">
    <source>
        <dbReference type="EMBL" id="KAG5460640.1"/>
    </source>
</evidence>
<evidence type="ECO:0000256" key="1">
    <source>
        <dbReference type="SAM" id="MobiDB-lite"/>
    </source>
</evidence>
<feature type="compositionally biased region" description="Acidic residues" evidence="1">
    <location>
        <begin position="143"/>
        <end position="168"/>
    </location>
</feature>
<feature type="signal peptide" evidence="2">
    <location>
        <begin position="1"/>
        <end position="27"/>
    </location>
</feature>
<evidence type="ECO:0000256" key="2">
    <source>
        <dbReference type="SAM" id="SignalP"/>
    </source>
</evidence>
<keyword evidence="4" id="KW-1185">Reference proteome</keyword>